<name>Q4JMQ2_9BACT</name>
<organism evidence="1">
    <name type="scientific">uncultured bacterium BAC17H8</name>
    <dbReference type="NCBI Taxonomy" id="332980"/>
    <lineage>
        <taxon>Bacteria</taxon>
        <taxon>environmental samples</taxon>
    </lineage>
</organism>
<protein>
    <submittedName>
        <fullName evidence="1">Uncharacterized protein</fullName>
    </submittedName>
</protein>
<accession>Q4JMQ2</accession>
<dbReference type="EMBL" id="DQ068068">
    <property type="protein sequence ID" value="AAY87261.1"/>
    <property type="molecule type" value="Genomic_DNA"/>
</dbReference>
<sequence>MSDIAMQLNFEQFMVQIAIGNRSFDAAPALSFLLNHKGSIDIDHIFRFEDVEAIRNFFIGRGYSFKDVPIGSPQREWRSVHTPVTKRIIGSMCEIEIEQFGYSFD</sequence>
<evidence type="ECO:0000313" key="1">
    <source>
        <dbReference type="EMBL" id="AAY87261.1"/>
    </source>
</evidence>
<proteinExistence type="predicted"/>
<dbReference type="AlphaFoldDB" id="Q4JMQ2"/>
<reference evidence="1" key="1">
    <citation type="journal article" date="2005" name="PLoS Biol.">
        <title>New insights into metabolic properties of marine bacteria encoding proteorhodopsins.</title>
        <authorList>
            <person name="Sabehi G."/>
            <person name="Loy A."/>
            <person name="Jung K.H."/>
            <person name="Partha R."/>
            <person name="Spudich J.L."/>
            <person name="Isaacson T."/>
            <person name="Hirschberg J."/>
            <person name="Wagner M."/>
            <person name="Beja O."/>
        </authorList>
    </citation>
    <scope>NUCLEOTIDE SEQUENCE</scope>
</reference>